<dbReference type="PRINTS" id="PR00036">
    <property type="entry name" value="HTHLACI"/>
</dbReference>
<organism evidence="5 6">
    <name type="scientific">Herpetosiphon geysericola</name>
    <dbReference type="NCBI Taxonomy" id="70996"/>
    <lineage>
        <taxon>Bacteria</taxon>
        <taxon>Bacillati</taxon>
        <taxon>Chloroflexota</taxon>
        <taxon>Chloroflexia</taxon>
        <taxon>Herpetosiphonales</taxon>
        <taxon>Herpetosiphonaceae</taxon>
        <taxon>Herpetosiphon</taxon>
    </lineage>
</organism>
<dbReference type="SMART" id="SM00354">
    <property type="entry name" value="HTH_LACI"/>
    <property type="match status" value="1"/>
</dbReference>
<evidence type="ECO:0000256" key="2">
    <source>
        <dbReference type="ARBA" id="ARBA00023125"/>
    </source>
</evidence>
<dbReference type="Proteomes" id="UP000050277">
    <property type="component" value="Unassembled WGS sequence"/>
</dbReference>
<name>A0A0P6Z319_9CHLR</name>
<dbReference type="InterPro" id="IPR000843">
    <property type="entry name" value="HTH_LacI"/>
</dbReference>
<feature type="domain" description="HTH lacI-type" evidence="4">
    <location>
        <begin position="8"/>
        <end position="62"/>
    </location>
</feature>
<comment type="caution">
    <text evidence="5">The sequence shown here is derived from an EMBL/GenBank/DDBJ whole genome shotgun (WGS) entry which is preliminary data.</text>
</comment>
<evidence type="ECO:0000259" key="4">
    <source>
        <dbReference type="PROSITE" id="PS50932"/>
    </source>
</evidence>
<keyword evidence="1" id="KW-0805">Transcription regulation</keyword>
<reference evidence="5 6" key="1">
    <citation type="submission" date="2015-07" db="EMBL/GenBank/DDBJ databases">
        <title>Whole genome sequence of Herpetosiphon geysericola DSM 7119.</title>
        <authorList>
            <person name="Hemp J."/>
            <person name="Ward L.M."/>
            <person name="Pace L.A."/>
            <person name="Fischer W.W."/>
        </authorList>
    </citation>
    <scope>NUCLEOTIDE SEQUENCE [LARGE SCALE GENOMIC DNA]</scope>
    <source>
        <strain evidence="5 6">DSM 7119</strain>
    </source>
</reference>
<protein>
    <submittedName>
        <fullName evidence="5">LacI family transcriptional regulator</fullName>
    </submittedName>
</protein>
<proteinExistence type="predicted"/>
<dbReference type="STRING" id="70996.SE18_01070"/>
<dbReference type="InterPro" id="IPR046335">
    <property type="entry name" value="LacI/GalR-like_sensor"/>
</dbReference>
<dbReference type="Gene3D" id="1.10.260.40">
    <property type="entry name" value="lambda repressor-like DNA-binding domains"/>
    <property type="match status" value="1"/>
</dbReference>
<dbReference type="PANTHER" id="PTHR30146">
    <property type="entry name" value="LACI-RELATED TRANSCRIPTIONAL REPRESSOR"/>
    <property type="match status" value="1"/>
</dbReference>
<dbReference type="Pfam" id="PF00356">
    <property type="entry name" value="LacI"/>
    <property type="match status" value="1"/>
</dbReference>
<evidence type="ECO:0000256" key="3">
    <source>
        <dbReference type="ARBA" id="ARBA00023163"/>
    </source>
</evidence>
<keyword evidence="3" id="KW-0804">Transcription</keyword>
<dbReference type="PROSITE" id="PS50932">
    <property type="entry name" value="HTH_LACI_2"/>
    <property type="match status" value="1"/>
</dbReference>
<dbReference type="PANTHER" id="PTHR30146:SF153">
    <property type="entry name" value="LACTOSE OPERON REPRESSOR"/>
    <property type="match status" value="1"/>
</dbReference>
<evidence type="ECO:0000256" key="1">
    <source>
        <dbReference type="ARBA" id="ARBA00023015"/>
    </source>
</evidence>
<dbReference type="CDD" id="cd06267">
    <property type="entry name" value="PBP1_LacI_sugar_binding-like"/>
    <property type="match status" value="1"/>
</dbReference>
<dbReference type="InterPro" id="IPR028082">
    <property type="entry name" value="Peripla_BP_I"/>
</dbReference>
<dbReference type="InterPro" id="IPR010982">
    <property type="entry name" value="Lambda_DNA-bd_dom_sf"/>
</dbReference>
<dbReference type="AlphaFoldDB" id="A0A0P6Z319"/>
<dbReference type="Gene3D" id="3.40.50.2300">
    <property type="match status" value="2"/>
</dbReference>
<dbReference type="SUPFAM" id="SSF53822">
    <property type="entry name" value="Periplasmic binding protein-like I"/>
    <property type="match status" value="1"/>
</dbReference>
<dbReference type="RefSeq" id="WP_054532568.1">
    <property type="nucleotide sequence ID" value="NZ_LGKP01000004.1"/>
</dbReference>
<dbReference type="SUPFAM" id="SSF47413">
    <property type="entry name" value="lambda repressor-like DNA-binding domains"/>
    <property type="match status" value="1"/>
</dbReference>
<dbReference type="OrthoDB" id="3227375at2"/>
<evidence type="ECO:0000313" key="6">
    <source>
        <dbReference type="Proteomes" id="UP000050277"/>
    </source>
</evidence>
<accession>A0A0P6Z319</accession>
<sequence length="339" mass="36640">MRSKQSTITIHDVAKAAGVSVSTASRVLNNKADVSPETYKKVRQVIDDLNYTASLAAKSMRSRTTNVLGLLVPELIEVYYHEVIKGVGAAIENSGYDLLIYTSGSPTRNKRASWEREHVALLSSGLTDGCIIVSPSAPTFQQNANIVVIDPHGAGAEVPSVVATNHEGAIQAVDYLVSLGHRRIGFIQGHPTAWSALQRFEGYKAGLDKAGIEFEAALVCDGDFTSACGKAATYHLMNQPNPPSAIFAANDRTAIGVLEAAQELGLNVPQDLSVIGFDNIPETMQTTPRLTTIDQSIREMGSLGVRLLIEMLQNRESAQLLHTVPTSLVIRDSCWMRKQ</sequence>
<dbReference type="Pfam" id="PF13377">
    <property type="entry name" value="Peripla_BP_3"/>
    <property type="match status" value="1"/>
</dbReference>
<dbReference type="GO" id="GO:0000976">
    <property type="term" value="F:transcription cis-regulatory region binding"/>
    <property type="evidence" value="ECO:0007669"/>
    <property type="project" value="TreeGrafter"/>
</dbReference>
<gene>
    <name evidence="5" type="ORF">SE18_01070</name>
</gene>
<keyword evidence="2" id="KW-0238">DNA-binding</keyword>
<dbReference type="CDD" id="cd01392">
    <property type="entry name" value="HTH_LacI"/>
    <property type="match status" value="1"/>
</dbReference>
<evidence type="ECO:0000313" key="5">
    <source>
        <dbReference type="EMBL" id="KPL91623.1"/>
    </source>
</evidence>
<dbReference type="PROSITE" id="PS00356">
    <property type="entry name" value="HTH_LACI_1"/>
    <property type="match status" value="1"/>
</dbReference>
<keyword evidence="6" id="KW-1185">Reference proteome</keyword>
<dbReference type="GO" id="GO:0003700">
    <property type="term" value="F:DNA-binding transcription factor activity"/>
    <property type="evidence" value="ECO:0007669"/>
    <property type="project" value="TreeGrafter"/>
</dbReference>
<dbReference type="EMBL" id="LGKP01000004">
    <property type="protein sequence ID" value="KPL91623.1"/>
    <property type="molecule type" value="Genomic_DNA"/>
</dbReference>